<proteinExistence type="predicted"/>
<dbReference type="PROSITE" id="PS50977">
    <property type="entry name" value="HTH_TETR_2"/>
    <property type="match status" value="1"/>
</dbReference>
<dbReference type="InterPro" id="IPR001647">
    <property type="entry name" value="HTH_TetR"/>
</dbReference>
<dbReference type="PANTHER" id="PTHR43479">
    <property type="entry name" value="ACREF/ENVCD OPERON REPRESSOR-RELATED"/>
    <property type="match status" value="1"/>
</dbReference>
<organism evidence="4 5">
    <name type="scientific">Wujia chipingensis</name>
    <dbReference type="NCBI Taxonomy" id="2763670"/>
    <lineage>
        <taxon>Bacteria</taxon>
        <taxon>Bacillati</taxon>
        <taxon>Bacillota</taxon>
        <taxon>Clostridia</taxon>
        <taxon>Lachnospirales</taxon>
        <taxon>Lachnospiraceae</taxon>
        <taxon>Wujia</taxon>
    </lineage>
</organism>
<dbReference type="EMBL" id="CP060632">
    <property type="protein sequence ID" value="QNL99046.1"/>
    <property type="molecule type" value="Genomic_DNA"/>
</dbReference>
<sequence>MAKRVFTEEERAEYREKMLDAGFDLLKQYGMTHMSVAKITEAAGIGVSTFYNFFASKEEYVYEVLQYRRRKIPELIRIALNGKEKAGPAETRTYLKMMIDERYSVFPSLTPEDEKRLLEMLPEQVRPDLQKETETSIQFFRHMEGIRPDVNIPLVANLIKVYVLAAEGKEMLHQAVFDVTMERMRDLILYEIFGRTE</sequence>
<evidence type="ECO:0000313" key="5">
    <source>
        <dbReference type="Proteomes" id="UP000515819"/>
    </source>
</evidence>
<reference evidence="4 5" key="1">
    <citation type="submission" date="2020-08" db="EMBL/GenBank/DDBJ databases">
        <authorList>
            <person name="Liu C."/>
            <person name="Sun Q."/>
        </authorList>
    </citation>
    <scope>NUCLEOTIDE SEQUENCE [LARGE SCALE GENOMIC DNA]</scope>
    <source>
        <strain evidence="4 5">NSJ-4</strain>
    </source>
</reference>
<dbReference type="KEGG" id="wcp:H9Q76_09890"/>
<dbReference type="PANTHER" id="PTHR43479:SF11">
    <property type="entry name" value="ACREF_ENVCD OPERON REPRESSOR-RELATED"/>
    <property type="match status" value="1"/>
</dbReference>
<dbReference type="Proteomes" id="UP000515819">
    <property type="component" value="Chromosome"/>
</dbReference>
<accession>A0A7G9FKG5</accession>
<dbReference type="AlphaFoldDB" id="A0A7G9FKG5"/>
<gene>
    <name evidence="4" type="ORF">H9Q76_09890</name>
</gene>
<name>A0A7G9FKG5_9FIRM</name>
<protein>
    <submittedName>
        <fullName evidence="4">TetR/AcrR family transcriptional regulator</fullName>
    </submittedName>
</protein>
<dbReference type="InterPro" id="IPR050624">
    <property type="entry name" value="HTH-type_Tx_Regulator"/>
</dbReference>
<dbReference type="Pfam" id="PF00440">
    <property type="entry name" value="TetR_N"/>
    <property type="match status" value="1"/>
</dbReference>
<keyword evidence="5" id="KW-1185">Reference proteome</keyword>
<keyword evidence="1 2" id="KW-0238">DNA-binding</keyword>
<evidence type="ECO:0000256" key="2">
    <source>
        <dbReference type="PROSITE-ProRule" id="PRU00335"/>
    </source>
</evidence>
<dbReference type="SUPFAM" id="SSF46689">
    <property type="entry name" value="Homeodomain-like"/>
    <property type="match status" value="1"/>
</dbReference>
<evidence type="ECO:0000259" key="3">
    <source>
        <dbReference type="PROSITE" id="PS50977"/>
    </source>
</evidence>
<evidence type="ECO:0000256" key="1">
    <source>
        <dbReference type="ARBA" id="ARBA00023125"/>
    </source>
</evidence>
<dbReference type="Gene3D" id="1.10.357.10">
    <property type="entry name" value="Tetracycline Repressor, domain 2"/>
    <property type="match status" value="1"/>
</dbReference>
<feature type="DNA-binding region" description="H-T-H motif" evidence="2">
    <location>
        <begin position="35"/>
        <end position="54"/>
    </location>
</feature>
<dbReference type="GO" id="GO:0003677">
    <property type="term" value="F:DNA binding"/>
    <property type="evidence" value="ECO:0007669"/>
    <property type="project" value="UniProtKB-UniRule"/>
</dbReference>
<feature type="domain" description="HTH tetR-type" evidence="3">
    <location>
        <begin position="12"/>
        <end position="72"/>
    </location>
</feature>
<dbReference type="RefSeq" id="WP_249321033.1">
    <property type="nucleotide sequence ID" value="NZ_CP060632.1"/>
</dbReference>
<dbReference type="InterPro" id="IPR009057">
    <property type="entry name" value="Homeodomain-like_sf"/>
</dbReference>
<evidence type="ECO:0000313" key="4">
    <source>
        <dbReference type="EMBL" id="QNL99046.1"/>
    </source>
</evidence>